<dbReference type="Proteomes" id="UP001204798">
    <property type="component" value="Unassembled WGS sequence"/>
</dbReference>
<dbReference type="RefSeq" id="WP_259098862.1">
    <property type="nucleotide sequence ID" value="NZ_CP130454.1"/>
</dbReference>
<dbReference type="Pfam" id="PF13439">
    <property type="entry name" value="Glyco_transf_4"/>
    <property type="match status" value="1"/>
</dbReference>
<feature type="compositionally biased region" description="Low complexity" evidence="1">
    <location>
        <begin position="16"/>
        <end position="26"/>
    </location>
</feature>
<comment type="caution">
    <text evidence="4">The sequence shown here is derived from an EMBL/GenBank/DDBJ whole genome shotgun (WGS) entry which is preliminary data.</text>
</comment>
<feature type="region of interest" description="Disordered" evidence="1">
    <location>
        <begin position="1"/>
        <end position="32"/>
    </location>
</feature>
<dbReference type="CDD" id="cd03808">
    <property type="entry name" value="GT4_CapM-like"/>
    <property type="match status" value="1"/>
</dbReference>
<evidence type="ECO:0000259" key="2">
    <source>
        <dbReference type="Pfam" id="PF00534"/>
    </source>
</evidence>
<dbReference type="EMBL" id="JANUCP010000005">
    <property type="protein sequence ID" value="MCS3920277.1"/>
    <property type="molecule type" value="Genomic_DNA"/>
</dbReference>
<evidence type="ECO:0000313" key="4">
    <source>
        <dbReference type="EMBL" id="MCS3920277.1"/>
    </source>
</evidence>
<dbReference type="Pfam" id="PF00534">
    <property type="entry name" value="Glycos_transf_1"/>
    <property type="match status" value="1"/>
</dbReference>
<feature type="domain" description="Glycosyl transferase family 1" evidence="2">
    <location>
        <begin position="241"/>
        <end position="407"/>
    </location>
</feature>
<evidence type="ECO:0000313" key="5">
    <source>
        <dbReference type="Proteomes" id="UP001204798"/>
    </source>
</evidence>
<protein>
    <submittedName>
        <fullName evidence="4">Glycosyltransferase involved in cell wall biosynthesis</fullName>
    </submittedName>
</protein>
<name>A0ABT2EQR8_9BACT</name>
<reference evidence="4 5" key="1">
    <citation type="submission" date="2022-08" db="EMBL/GenBank/DDBJ databases">
        <title>Bacterial and archaeal communities from various locations to study Microbial Dark Matter (Phase II).</title>
        <authorList>
            <person name="Stepanauskas R."/>
        </authorList>
    </citation>
    <scope>NUCLEOTIDE SEQUENCE [LARGE SCALE GENOMIC DNA]</scope>
    <source>
        <strain evidence="4 5">PD1</strain>
    </source>
</reference>
<gene>
    <name evidence="4" type="ORF">M2350_002706</name>
</gene>
<dbReference type="InterPro" id="IPR001296">
    <property type="entry name" value="Glyco_trans_1"/>
</dbReference>
<evidence type="ECO:0000259" key="3">
    <source>
        <dbReference type="Pfam" id="PF13439"/>
    </source>
</evidence>
<dbReference type="InterPro" id="IPR050194">
    <property type="entry name" value="Glycosyltransferase_grp1"/>
</dbReference>
<dbReference type="Gene3D" id="3.40.50.2000">
    <property type="entry name" value="Glycogen Phosphorylase B"/>
    <property type="match status" value="2"/>
</dbReference>
<accession>A0ABT2EQR8</accession>
<sequence>MKPKNELRTEITVNGQDQQTAQNQTQSKPLHDSRFTHHASRFTHHGSRLKVLHVITRMIIGGAEWNTLYTCQLLNRSRYEPLLATGPETGPEGSLIEVTEASGIPVFIVPDLIREIDPKRDLKALVQLIRLYRQLEVDIVHTHTSKAGILGRLAGRLAKVPVVIHTVHGFAFTAPLPKWQRQLYITLEKMAGRWCDALIFISKPLMAEAGKLGIGDPKTYAYIPSGIDTKAFQNGNNNGNRELKRRILGLTDHVPVIGTVSRLVRDKGLELILEAAAQLKAKGLKFHMVWVGDGPMRAELERLAQKLGVADRLSITGMCTDVPSWISCFDIFVLPTMWEGMGRVFLEAQAAGVPVIGTKVGGVPDVVRDGETGILIQPNDVKTLAETMELLITNAELRQRMGIAAAQFASNEQFQVEFMVRKIEEVYEQAWQRRAKVRR</sequence>
<dbReference type="PANTHER" id="PTHR45947:SF3">
    <property type="entry name" value="SULFOQUINOVOSYL TRANSFERASE SQD2"/>
    <property type="match status" value="1"/>
</dbReference>
<feature type="domain" description="Glycosyltransferase subfamily 4-like N-terminal" evidence="3">
    <location>
        <begin position="60"/>
        <end position="230"/>
    </location>
</feature>
<dbReference type="SUPFAM" id="SSF53756">
    <property type="entry name" value="UDP-Glycosyltransferase/glycogen phosphorylase"/>
    <property type="match status" value="1"/>
</dbReference>
<proteinExistence type="predicted"/>
<dbReference type="InterPro" id="IPR028098">
    <property type="entry name" value="Glyco_trans_4-like_N"/>
</dbReference>
<organism evidence="4 5">
    <name type="scientific">Candidatus Fervidibacter sacchari</name>
    <dbReference type="NCBI Taxonomy" id="1448929"/>
    <lineage>
        <taxon>Bacteria</taxon>
        <taxon>Candidatus Fervidibacterota</taxon>
        <taxon>Candidatus Fervidibacter</taxon>
    </lineage>
</organism>
<dbReference type="PANTHER" id="PTHR45947">
    <property type="entry name" value="SULFOQUINOVOSYL TRANSFERASE SQD2"/>
    <property type="match status" value="1"/>
</dbReference>
<evidence type="ECO:0000256" key="1">
    <source>
        <dbReference type="SAM" id="MobiDB-lite"/>
    </source>
</evidence>
<keyword evidence="5" id="KW-1185">Reference proteome</keyword>